<keyword evidence="2" id="KW-1185">Reference proteome</keyword>
<evidence type="ECO:0000313" key="1">
    <source>
        <dbReference type="EMBL" id="QDB78061.1"/>
    </source>
</evidence>
<dbReference type="EMBL" id="CP040899">
    <property type="protein sequence ID" value="QDB78061.1"/>
    <property type="molecule type" value="Genomic_DNA"/>
</dbReference>
<gene>
    <name evidence="1" type="ORF">FE251_00670</name>
</gene>
<name>A0ABX5VIC3_9MICO</name>
<dbReference type="RefSeq" id="WP_139947403.1">
    <property type="nucleotide sequence ID" value="NZ_CP040899.1"/>
</dbReference>
<dbReference type="Gene3D" id="3.30.70.2970">
    <property type="entry name" value="Protein of unknown function (DUF541), domain 2"/>
    <property type="match status" value="1"/>
</dbReference>
<sequence>MTDVEITVRGACRTSHPAERGTVSAHISVEGDDAARVFAAVVEHSHLARTSVVALHDPEAGPVTSWVGQDVRTWATRPWSQDGAQLPLVHHARTDLRVTFRDVVALGAWLTEMSTVEGFGVEQVEWTLTEAREEELTRTARSRAVADARSKARDYAAALGLGEVRVVALADAGMLGPHPPEEPGHLARVALAGGGPDLALVPQDVEVSCEVDARFTAGPPA</sequence>
<evidence type="ECO:0000313" key="2">
    <source>
        <dbReference type="Proteomes" id="UP000313948"/>
    </source>
</evidence>
<dbReference type="Pfam" id="PF04402">
    <property type="entry name" value="SIMPL"/>
    <property type="match status" value="1"/>
</dbReference>
<dbReference type="Proteomes" id="UP000313948">
    <property type="component" value="Chromosome"/>
</dbReference>
<reference evidence="1 2" key="1">
    <citation type="submission" date="2019-05" db="EMBL/GenBank/DDBJ databases">
        <title>Georgenia *** sp. nov., and Georgenia *** sp. nov., isolated from the intestinal contents of plateau pika (Ochotona curzoniae) in the Qinghai-Tibet plateau of China.</title>
        <authorList>
            <person name="Tian Z."/>
        </authorList>
    </citation>
    <scope>NUCLEOTIDE SEQUENCE [LARGE SCALE GENOMIC DNA]</scope>
    <source>
        <strain evidence="1 2">Z294</strain>
    </source>
</reference>
<organism evidence="1 2">
    <name type="scientific">Georgenia wutianyii</name>
    <dbReference type="NCBI Taxonomy" id="2585135"/>
    <lineage>
        <taxon>Bacteria</taxon>
        <taxon>Bacillati</taxon>
        <taxon>Actinomycetota</taxon>
        <taxon>Actinomycetes</taxon>
        <taxon>Micrococcales</taxon>
        <taxon>Bogoriellaceae</taxon>
        <taxon>Georgenia</taxon>
    </lineage>
</organism>
<accession>A0ABX5VIC3</accession>
<dbReference type="InterPro" id="IPR007497">
    <property type="entry name" value="SIMPL/DUF541"/>
</dbReference>
<protein>
    <submittedName>
        <fullName evidence="1">SIMPL domain-containing protein</fullName>
    </submittedName>
</protein>
<proteinExistence type="predicted"/>
<dbReference type="Gene3D" id="3.30.110.170">
    <property type="entry name" value="Protein of unknown function (DUF541), domain 1"/>
    <property type="match status" value="1"/>
</dbReference>